<dbReference type="GO" id="GO:0006493">
    <property type="term" value="P:protein O-linked glycosylation"/>
    <property type="evidence" value="ECO:0007669"/>
    <property type="project" value="InterPro"/>
</dbReference>
<dbReference type="SUPFAM" id="SSF48452">
    <property type="entry name" value="TPR-like"/>
    <property type="match status" value="1"/>
</dbReference>
<dbReference type="Pfam" id="PF13424">
    <property type="entry name" value="TPR_12"/>
    <property type="match status" value="1"/>
</dbReference>
<dbReference type="Pfam" id="PF13365">
    <property type="entry name" value="Trypsin_2"/>
    <property type="match status" value="1"/>
</dbReference>
<dbReference type="GO" id="GO:0097363">
    <property type="term" value="F:protein O-acetylglucosaminyltransferase activity"/>
    <property type="evidence" value="ECO:0007669"/>
    <property type="project" value="TreeGrafter"/>
</dbReference>
<sequence>TRGNGCGDQMESDARSQHYRKAIELDPKLAIAYNNLGITLNDQKKYDEAVTAYQKAIELDPNYAIAYYNLGNDLSDQKKLEEAVAAYQKAIEFDPKYATAYYNLGNTLKDQKKLDEAVAAYQKAIELDPKFAIAYYNLGIALKDQKKLDEAVAAYRKAIEFDPKDATAYNNLGNALSDQKKLDEAVTAYRKAIELNPELAIAYNNLGITLSDQKKLDEAVTAYQKAIELDPNYATAYYNLGNDLSDQKKLEEAVAAYQKAIELDPNYAIAYNNLGNALSDQKKLDEAVTAYQKAIELDPKFANSYNNLGIALYEQKKLEQAISNFKTALSLPEDTLVSPTTAHTLANNNLGVALQELILRLRREAIEHFDKAEELDPNYIYASNNNIAARKLWSAEQDQLASLESDIEFLPKNDPNLPVKRSVVRITAKFSNNQRQGIEVGTGVVIQRNANRTLILTGRHVIFDGNDQGKNIQVEFFSVPPANRVRMRRNAKLLKMTSTENKLDLAVLEISGKLPEDIQPLSMSTTIDPIMPIQIIGHDAQRGEDKSWSVKSGKIIVKNQELEISETELRPGYSGSPVIDSKNRLIAIVYARKPGETRNFAYRISQVKKQLSIWKITLTK</sequence>
<dbReference type="InterPro" id="IPR043504">
    <property type="entry name" value="Peptidase_S1_PA_chymotrypsin"/>
</dbReference>
<feature type="non-terminal residue" evidence="2">
    <location>
        <position position="1"/>
    </location>
</feature>
<dbReference type="PROSITE" id="PS50293">
    <property type="entry name" value="TPR_REGION"/>
    <property type="match status" value="8"/>
</dbReference>
<feature type="repeat" description="TPR" evidence="1">
    <location>
        <begin position="132"/>
        <end position="165"/>
    </location>
</feature>
<evidence type="ECO:0000313" key="2">
    <source>
        <dbReference type="EMBL" id="OBQ43833.1"/>
    </source>
</evidence>
<dbReference type="InterPro" id="IPR006597">
    <property type="entry name" value="Sel1-like"/>
</dbReference>
<dbReference type="SUPFAM" id="SSF50494">
    <property type="entry name" value="Trypsin-like serine proteases"/>
    <property type="match status" value="1"/>
</dbReference>
<feature type="repeat" description="TPR" evidence="1">
    <location>
        <begin position="268"/>
        <end position="301"/>
    </location>
</feature>
<dbReference type="Pfam" id="PF13414">
    <property type="entry name" value="TPR_11"/>
    <property type="match status" value="4"/>
</dbReference>
<dbReference type="AlphaFoldDB" id="A0A1B7X3C1"/>
<gene>
    <name evidence="2" type="ORF">AN484_10140</name>
</gene>
<comment type="caution">
    <text evidence="2">The sequence shown here is derived from an EMBL/GenBank/DDBJ whole genome shotgun (WGS) entry which is preliminary data.</text>
</comment>
<evidence type="ECO:0000256" key="1">
    <source>
        <dbReference type="PROSITE-ProRule" id="PRU00339"/>
    </source>
</evidence>
<feature type="repeat" description="TPR" evidence="1">
    <location>
        <begin position="64"/>
        <end position="97"/>
    </location>
</feature>
<proteinExistence type="predicted"/>
<feature type="repeat" description="TPR" evidence="1">
    <location>
        <begin position="166"/>
        <end position="199"/>
    </location>
</feature>
<dbReference type="Gene3D" id="2.40.10.10">
    <property type="entry name" value="Trypsin-like serine proteases"/>
    <property type="match status" value="2"/>
</dbReference>
<name>A0A1B7X3C1_APHFL</name>
<keyword evidence="1" id="KW-0802">TPR repeat</keyword>
<dbReference type="PANTHER" id="PTHR44366">
    <property type="entry name" value="UDP-N-ACETYLGLUCOSAMINE--PEPTIDE N-ACETYLGLUCOSAMINYLTRANSFERASE 110 KDA SUBUNIT"/>
    <property type="match status" value="1"/>
</dbReference>
<evidence type="ECO:0000313" key="3">
    <source>
        <dbReference type="Proteomes" id="UP000092093"/>
    </source>
</evidence>
<organism evidence="2 3">
    <name type="scientific">Aphanizomenon flos-aquae WA102</name>
    <dbReference type="NCBI Taxonomy" id="1710896"/>
    <lineage>
        <taxon>Bacteria</taxon>
        <taxon>Bacillati</taxon>
        <taxon>Cyanobacteriota</taxon>
        <taxon>Cyanophyceae</taxon>
        <taxon>Nostocales</taxon>
        <taxon>Aphanizomenonaceae</taxon>
        <taxon>Aphanizomenon</taxon>
    </lineage>
</organism>
<dbReference type="InterPro" id="IPR009003">
    <property type="entry name" value="Peptidase_S1_PA"/>
</dbReference>
<feature type="repeat" description="TPR" evidence="1">
    <location>
        <begin position="30"/>
        <end position="63"/>
    </location>
</feature>
<dbReference type="InterPro" id="IPR037919">
    <property type="entry name" value="OGT"/>
</dbReference>
<reference evidence="2 3" key="1">
    <citation type="submission" date="2015-09" db="EMBL/GenBank/DDBJ databases">
        <title>Aphanizomenon flos-aquae WA102.</title>
        <authorList>
            <person name="Driscoll C."/>
        </authorList>
    </citation>
    <scope>NUCLEOTIDE SEQUENCE [LARGE SCALE GENOMIC DNA]</scope>
    <source>
        <strain evidence="2">WA102</strain>
    </source>
</reference>
<dbReference type="InterPro" id="IPR019734">
    <property type="entry name" value="TPR_rpt"/>
</dbReference>
<feature type="repeat" description="TPR" evidence="1">
    <location>
        <begin position="98"/>
        <end position="131"/>
    </location>
</feature>
<dbReference type="PANTHER" id="PTHR44366:SF1">
    <property type="entry name" value="UDP-N-ACETYLGLUCOSAMINE--PEPTIDE N-ACETYLGLUCOSAMINYLTRANSFERASE 110 KDA SUBUNIT"/>
    <property type="match status" value="1"/>
</dbReference>
<feature type="repeat" description="TPR" evidence="1">
    <location>
        <begin position="200"/>
        <end position="233"/>
    </location>
</feature>
<feature type="repeat" description="TPR" evidence="1">
    <location>
        <begin position="234"/>
        <end position="267"/>
    </location>
</feature>
<dbReference type="PROSITE" id="PS50005">
    <property type="entry name" value="TPR"/>
    <property type="match status" value="9"/>
</dbReference>
<dbReference type="PATRIC" id="fig|1710896.3.peg.6495"/>
<dbReference type="InterPro" id="IPR011990">
    <property type="entry name" value="TPR-like_helical_dom_sf"/>
</dbReference>
<dbReference type="SMART" id="SM00671">
    <property type="entry name" value="SEL1"/>
    <property type="match status" value="10"/>
</dbReference>
<dbReference type="Proteomes" id="UP000092093">
    <property type="component" value="Unassembled WGS sequence"/>
</dbReference>
<accession>A0A1B7X3C1</accession>
<feature type="repeat" description="TPR" evidence="1">
    <location>
        <begin position="302"/>
        <end position="335"/>
    </location>
</feature>
<dbReference type="Gene3D" id="1.25.40.10">
    <property type="entry name" value="Tetratricopeptide repeat domain"/>
    <property type="match status" value="6"/>
</dbReference>
<dbReference type="EMBL" id="LJOW01000040">
    <property type="protein sequence ID" value="OBQ43833.1"/>
    <property type="molecule type" value="Genomic_DNA"/>
</dbReference>
<dbReference type="SMART" id="SM00028">
    <property type="entry name" value="TPR"/>
    <property type="match status" value="10"/>
</dbReference>
<protein>
    <submittedName>
        <fullName evidence="2">Uncharacterized protein</fullName>
    </submittedName>
</protein>